<dbReference type="InterPro" id="IPR000847">
    <property type="entry name" value="LysR_HTH_N"/>
</dbReference>
<dbReference type="SUPFAM" id="SSF53850">
    <property type="entry name" value="Periplasmic binding protein-like II"/>
    <property type="match status" value="1"/>
</dbReference>
<dbReference type="PANTHER" id="PTHR30537:SF5">
    <property type="entry name" value="HTH-TYPE TRANSCRIPTIONAL ACTIVATOR TTDR-RELATED"/>
    <property type="match status" value="1"/>
</dbReference>
<name>A0A0A0RGN2_PSEWB</name>
<reference evidence="6" key="1">
    <citation type="journal article" date="2015" name="Appl. Environ. Microbiol.">
        <title>Transcriptional activation of multiple operons involved in para-nitrophenol degradation by Pseudomonas sp. Strain WBC-3.</title>
        <authorList>
            <person name="Zhang W.M."/>
            <person name="Zhang J.J."/>
            <person name="Jiang X."/>
            <person name="Chao H."/>
            <person name="Zhou N.Y."/>
        </authorList>
    </citation>
    <scope>NUCLEOTIDE SEQUENCE</scope>
    <source>
        <strain evidence="6">WBC-3</strain>
    </source>
</reference>
<dbReference type="Pfam" id="PF03466">
    <property type="entry name" value="LysR_substrate"/>
    <property type="match status" value="1"/>
</dbReference>
<keyword evidence="4" id="KW-0804">Transcription</keyword>
<dbReference type="Gene3D" id="3.40.190.290">
    <property type="match status" value="1"/>
</dbReference>
<keyword evidence="3" id="KW-0238">DNA-binding</keyword>
<organism evidence="6">
    <name type="scientific">Pseudomonas sp. (strain WBC-3)</name>
    <dbReference type="NCBI Taxonomy" id="165468"/>
    <lineage>
        <taxon>Bacteria</taxon>
        <taxon>Pseudomonadati</taxon>
        <taxon>Pseudomonadota</taxon>
        <taxon>Gammaproteobacteria</taxon>
        <taxon>Pseudomonadales</taxon>
        <taxon>Pseudomonadaceae</taxon>
        <taxon>Pseudomonas</taxon>
    </lineage>
</organism>
<dbReference type="FunFam" id="1.10.10.10:FF:000001">
    <property type="entry name" value="LysR family transcriptional regulator"/>
    <property type="match status" value="1"/>
</dbReference>
<dbReference type="EMBL" id="KM019215">
    <property type="protein sequence ID" value="AIV98012.1"/>
    <property type="molecule type" value="Genomic_DNA"/>
</dbReference>
<sequence length="309" mass="35382">MDRLLSIEAFVRVAETCNFAKAAMQLGVTRSVITHRIQQLEALINAPLFHRSTRHVRLSEIGETYYKECSDMVASFNSLTDHMRELRAKPTGKLRIQMLPGFAIGHFGKILAEFNQLYPDIEVDVVVNDRIVDLIEEGFDVAFQMFPPMAETLIERKLFPVRRVFCMSPQYADRFGVPQHPDELQQHKIALYAGYPSRNRWVFTREGEQVELSLPGHVRSNSVHLLRDYASTGVSIVCLPTLVASDDLLAGRLIPILAQYSLSSFNFSAVFPATQRRALKVRTLIEFLLEKFRDEPEWDQPLLERGWVC</sequence>
<evidence type="ECO:0000313" key="6">
    <source>
        <dbReference type="EMBL" id="AIV98012.1"/>
    </source>
</evidence>
<evidence type="ECO:0000256" key="4">
    <source>
        <dbReference type="ARBA" id="ARBA00023163"/>
    </source>
</evidence>
<proteinExistence type="inferred from homology"/>
<dbReference type="AlphaFoldDB" id="A0A0A0RGN2"/>
<comment type="similarity">
    <text evidence="1">Belongs to the LysR transcriptional regulatory family.</text>
</comment>
<protein>
    <submittedName>
        <fullName evidence="6">Orf7</fullName>
    </submittedName>
</protein>
<dbReference type="Gene3D" id="1.10.10.10">
    <property type="entry name" value="Winged helix-like DNA-binding domain superfamily/Winged helix DNA-binding domain"/>
    <property type="match status" value="1"/>
</dbReference>
<dbReference type="InterPro" id="IPR005119">
    <property type="entry name" value="LysR_subst-bd"/>
</dbReference>
<evidence type="ECO:0000256" key="3">
    <source>
        <dbReference type="ARBA" id="ARBA00023125"/>
    </source>
</evidence>
<dbReference type="GO" id="GO:0003700">
    <property type="term" value="F:DNA-binding transcription factor activity"/>
    <property type="evidence" value="ECO:0007669"/>
    <property type="project" value="InterPro"/>
</dbReference>
<evidence type="ECO:0000256" key="1">
    <source>
        <dbReference type="ARBA" id="ARBA00009437"/>
    </source>
</evidence>
<dbReference type="InterPro" id="IPR058163">
    <property type="entry name" value="LysR-type_TF_proteobact-type"/>
</dbReference>
<feature type="domain" description="HTH lysR-type" evidence="5">
    <location>
        <begin position="1"/>
        <end position="59"/>
    </location>
</feature>
<dbReference type="InterPro" id="IPR036388">
    <property type="entry name" value="WH-like_DNA-bd_sf"/>
</dbReference>
<keyword evidence="2" id="KW-0805">Transcription regulation</keyword>
<dbReference type="InterPro" id="IPR036390">
    <property type="entry name" value="WH_DNA-bd_sf"/>
</dbReference>
<evidence type="ECO:0000259" key="5">
    <source>
        <dbReference type="PROSITE" id="PS50931"/>
    </source>
</evidence>
<dbReference type="CDD" id="cd08422">
    <property type="entry name" value="PBP2_CrgA_like"/>
    <property type="match status" value="1"/>
</dbReference>
<gene>
    <name evidence="6" type="ORF">WBC3-000012</name>
</gene>
<dbReference type="Pfam" id="PF00126">
    <property type="entry name" value="HTH_1"/>
    <property type="match status" value="1"/>
</dbReference>
<dbReference type="SUPFAM" id="SSF46785">
    <property type="entry name" value="Winged helix' DNA-binding domain"/>
    <property type="match status" value="1"/>
</dbReference>
<evidence type="ECO:0000256" key="2">
    <source>
        <dbReference type="ARBA" id="ARBA00023015"/>
    </source>
</evidence>
<dbReference type="PANTHER" id="PTHR30537">
    <property type="entry name" value="HTH-TYPE TRANSCRIPTIONAL REGULATOR"/>
    <property type="match status" value="1"/>
</dbReference>
<dbReference type="GO" id="GO:0003677">
    <property type="term" value="F:DNA binding"/>
    <property type="evidence" value="ECO:0007669"/>
    <property type="project" value="UniProtKB-KW"/>
</dbReference>
<accession>A0A0A0RGN2</accession>
<dbReference type="PROSITE" id="PS50931">
    <property type="entry name" value="HTH_LYSR"/>
    <property type="match status" value="1"/>
</dbReference>